<name>A0A1J5RTZ5_9ZZZZ</name>
<dbReference type="GO" id="GO:0009245">
    <property type="term" value="P:lipid A biosynthetic process"/>
    <property type="evidence" value="ECO:0007669"/>
    <property type="project" value="TreeGrafter"/>
</dbReference>
<sequence>MTPRRPPSWALTLYTLAWRALLPLALARLWWRGRREPLYRTHLGERLGLYRNAPSRGDDAAPLVWVHAVSLGETRAAAPLLDALRQAYPGMRMLLTHMTASGREAGHGLLRDGDLQLWLPYDLPGALRRFLRRYRPTLGVLMETEIWPNLLSICAEQRVPLLLANARLSPRSAARWSRWPRLAQAAFGAISSAAAQTADDAARLRALGVRDTIVAGNLKFDRPGDARLHALGLAWRAAAARPVLLLASTREQQGVAEEALLLDAMPPSLRARVLVVLVPRHPPRFDDVARIAQEHGLRLARRSEGAPRPDTELWLGDSLGEMAAYFAMADAAFVGGSLLPLGGQNLIEACAEGCPVVMGPHTFNFAQAAEQAAAAGALRQVDDAAAVWRALQDWLDDATQRVAAQKAALAFSAAHRGAAAAHADWVGRHLPRR</sequence>
<dbReference type="EC" id="2.4.99.13" evidence="3"/>
<evidence type="ECO:0000313" key="3">
    <source>
        <dbReference type="EMBL" id="OIQ91525.1"/>
    </source>
</evidence>
<feature type="domain" description="3-deoxy-D-manno-octulosonic-acid transferase N-terminal" evidence="2">
    <location>
        <begin position="42"/>
        <end position="221"/>
    </location>
</feature>
<dbReference type="PANTHER" id="PTHR42755">
    <property type="entry name" value="3-DEOXY-MANNO-OCTULOSONATE CYTIDYLYLTRANSFERASE"/>
    <property type="match status" value="1"/>
</dbReference>
<dbReference type="Gene3D" id="3.40.50.2000">
    <property type="entry name" value="Glycogen Phosphorylase B"/>
    <property type="match status" value="1"/>
</dbReference>
<dbReference type="InterPro" id="IPR039901">
    <property type="entry name" value="Kdotransferase"/>
</dbReference>
<dbReference type="GO" id="GO:0005886">
    <property type="term" value="C:plasma membrane"/>
    <property type="evidence" value="ECO:0007669"/>
    <property type="project" value="TreeGrafter"/>
</dbReference>
<evidence type="ECO:0000259" key="2">
    <source>
        <dbReference type="Pfam" id="PF04413"/>
    </source>
</evidence>
<dbReference type="EC" id="2.4.99.12" evidence="3"/>
<evidence type="ECO:0000256" key="1">
    <source>
        <dbReference type="ARBA" id="ARBA00022679"/>
    </source>
</evidence>
<keyword evidence="3" id="KW-0328">Glycosyltransferase</keyword>
<proteinExistence type="predicted"/>
<dbReference type="InterPro" id="IPR038107">
    <property type="entry name" value="Glycos_transf_N_sf"/>
</dbReference>
<dbReference type="InterPro" id="IPR007507">
    <property type="entry name" value="Glycos_transf_N"/>
</dbReference>
<keyword evidence="1 3" id="KW-0808">Transferase</keyword>
<dbReference type="Gene3D" id="3.40.50.11720">
    <property type="entry name" value="3-Deoxy-D-manno-octulosonic-acid transferase, N-terminal domain"/>
    <property type="match status" value="1"/>
</dbReference>
<dbReference type="PANTHER" id="PTHR42755:SF1">
    <property type="entry name" value="3-DEOXY-D-MANNO-OCTULOSONIC ACID TRANSFERASE, MITOCHONDRIAL-RELATED"/>
    <property type="match status" value="1"/>
</dbReference>
<protein>
    <submittedName>
        <fullName evidence="3">3-deoxy-D-manno-octulosonic acid transferase</fullName>
        <ecNumber evidence="3">2.4.99.12</ecNumber>
        <ecNumber evidence="3">2.4.99.13</ecNumber>
    </submittedName>
</protein>
<comment type="caution">
    <text evidence="3">The sequence shown here is derived from an EMBL/GenBank/DDBJ whole genome shotgun (WGS) entry which is preliminary data.</text>
</comment>
<organism evidence="3">
    <name type="scientific">mine drainage metagenome</name>
    <dbReference type="NCBI Taxonomy" id="410659"/>
    <lineage>
        <taxon>unclassified sequences</taxon>
        <taxon>metagenomes</taxon>
        <taxon>ecological metagenomes</taxon>
    </lineage>
</organism>
<gene>
    <name evidence="3" type="primary">waaA_10</name>
    <name evidence="3" type="ORF">GALL_265360</name>
</gene>
<dbReference type="Pfam" id="PF04413">
    <property type="entry name" value="Glycos_transf_N"/>
    <property type="match status" value="1"/>
</dbReference>
<accession>A0A1J5RTZ5</accession>
<reference evidence="3" key="1">
    <citation type="submission" date="2016-10" db="EMBL/GenBank/DDBJ databases">
        <title>Sequence of Gallionella enrichment culture.</title>
        <authorList>
            <person name="Poehlein A."/>
            <person name="Muehling M."/>
            <person name="Daniel R."/>
        </authorList>
    </citation>
    <scope>NUCLEOTIDE SEQUENCE</scope>
</reference>
<dbReference type="EMBL" id="MLJW01000256">
    <property type="protein sequence ID" value="OIQ91525.1"/>
    <property type="molecule type" value="Genomic_DNA"/>
</dbReference>
<dbReference type="AlphaFoldDB" id="A0A1J5RTZ5"/>
<dbReference type="GO" id="GO:0043842">
    <property type="term" value="F:Kdo transferase activity"/>
    <property type="evidence" value="ECO:0007669"/>
    <property type="project" value="UniProtKB-EC"/>
</dbReference>